<dbReference type="GO" id="GO:0045121">
    <property type="term" value="C:membrane raft"/>
    <property type="evidence" value="ECO:0007669"/>
    <property type="project" value="TreeGrafter"/>
</dbReference>
<dbReference type="GO" id="GO:0045087">
    <property type="term" value="P:innate immune response"/>
    <property type="evidence" value="ECO:0007669"/>
    <property type="project" value="TreeGrafter"/>
</dbReference>
<comment type="caution">
    <text evidence="2">The sequence shown here is derived from an EMBL/GenBank/DDBJ whole genome shotgun (WGS) entry which is preliminary data.</text>
</comment>
<dbReference type="PANTHER" id="PTHR21447">
    <property type="entry name" value="RING-TYPE DOMAIN-CONTAINING PROTEIN-RELATED"/>
    <property type="match status" value="1"/>
</dbReference>
<gene>
    <name evidence="2" type="primary">Cnig_chr_V.g17732</name>
    <name evidence="2" type="ORF">B9Z55_017732</name>
</gene>
<protein>
    <recommendedName>
        <fullName evidence="1">DUF7809 domain-containing protein</fullName>
    </recommendedName>
</protein>
<dbReference type="Proteomes" id="UP000230233">
    <property type="component" value="Chromosome V"/>
</dbReference>
<keyword evidence="3" id="KW-1185">Reference proteome</keyword>
<accession>A0A2G5TAF3</accession>
<dbReference type="InterPro" id="IPR056711">
    <property type="entry name" value="DUF7809"/>
</dbReference>
<dbReference type="AlphaFoldDB" id="A0A2G5TAF3"/>
<feature type="domain" description="DUF7809" evidence="1">
    <location>
        <begin position="88"/>
        <end position="236"/>
    </location>
</feature>
<name>A0A2G5TAF3_9PELO</name>
<reference evidence="3" key="1">
    <citation type="submission" date="2017-10" db="EMBL/GenBank/DDBJ databases">
        <title>Rapid genome shrinkage in a self-fertile nematode reveals novel sperm competition proteins.</title>
        <authorList>
            <person name="Yin D."/>
            <person name="Schwarz E.M."/>
            <person name="Thomas C.G."/>
            <person name="Felde R.L."/>
            <person name="Korf I.F."/>
            <person name="Cutter A.D."/>
            <person name="Schartner C.M."/>
            <person name="Ralston E.J."/>
            <person name="Meyer B.J."/>
            <person name="Haag E.S."/>
        </authorList>
    </citation>
    <scope>NUCLEOTIDE SEQUENCE [LARGE SCALE GENOMIC DNA]</scope>
    <source>
        <strain evidence="3">JU1422</strain>
    </source>
</reference>
<dbReference type="PANTHER" id="PTHR21447:SF11">
    <property type="entry name" value="RING-TYPE DOMAIN-CONTAINING PROTEIN"/>
    <property type="match status" value="1"/>
</dbReference>
<evidence type="ECO:0000313" key="2">
    <source>
        <dbReference type="EMBL" id="PIC24365.1"/>
    </source>
</evidence>
<organism evidence="2 3">
    <name type="scientific">Caenorhabditis nigoni</name>
    <dbReference type="NCBI Taxonomy" id="1611254"/>
    <lineage>
        <taxon>Eukaryota</taxon>
        <taxon>Metazoa</taxon>
        <taxon>Ecdysozoa</taxon>
        <taxon>Nematoda</taxon>
        <taxon>Chromadorea</taxon>
        <taxon>Rhabditida</taxon>
        <taxon>Rhabditina</taxon>
        <taxon>Rhabditomorpha</taxon>
        <taxon>Rhabditoidea</taxon>
        <taxon>Rhabditidae</taxon>
        <taxon>Peloderinae</taxon>
        <taxon>Caenorhabditis</taxon>
    </lineage>
</organism>
<dbReference type="OrthoDB" id="10417582at2759"/>
<sequence>MDIKSRLELIHALTRAYVPDKFWSFTAANPDRADLNSIYDIFGGSQKLQNDIMEYARFPGSFNKLGIDLTIPSTIDGHVYKSLKNEPFMYKVDIFNLIQRRFESQSPTSPIFRSTLAYYIRTKQDQFGDSFELANYRDEDFTMVALMILQVQTPNHGTKLADKTPKEILEHIQKIIPANEYDPEYSTIFKRIVENNKRFSIKKNADLYGKLLVEMKAVFGVIEKFIEDRKVWFTPNDRLETPKDAKPIVRLFDGVGEKFVLAKELLRESERVGMNLLEFKEELMQLPELQIIGFEELQEEIGGIMKDIEFVIIPIQRGVRRAVPIPSFDGKYCLLASDVFLSFILDQISMEQIFHGVSQDDAAEILLEFEKFEIVLSKCCKDSPLLDMEYIEPIAKNVVKLLSKYKKTGPAKKPRMKKTTSSKVTPKMMEEQIVAAGLHKAFPAILERVSRFENLNEMSNGNVFNVSLLLEHIQFVEVILNTKRIPKFLHEHGICTQHWTLCPYCTGVDLEASGYLPLSSDSETESSEAENRNKEMKKMRTKILLQEKKILNLEITIMEQRLAIQELKKKIGQ</sequence>
<proteinExistence type="predicted"/>
<evidence type="ECO:0000313" key="3">
    <source>
        <dbReference type="Proteomes" id="UP000230233"/>
    </source>
</evidence>
<dbReference type="Pfam" id="PF25100">
    <property type="entry name" value="DUF7809"/>
    <property type="match status" value="1"/>
</dbReference>
<evidence type="ECO:0000259" key="1">
    <source>
        <dbReference type="Pfam" id="PF25100"/>
    </source>
</evidence>
<dbReference type="EMBL" id="PDUG01000005">
    <property type="protein sequence ID" value="PIC24365.1"/>
    <property type="molecule type" value="Genomic_DNA"/>
</dbReference>